<feature type="compositionally biased region" description="Gly residues" evidence="1">
    <location>
        <begin position="1227"/>
        <end position="1245"/>
    </location>
</feature>
<feature type="region of interest" description="Disordered" evidence="1">
    <location>
        <begin position="351"/>
        <end position="392"/>
    </location>
</feature>
<feature type="compositionally biased region" description="Basic and acidic residues" evidence="1">
    <location>
        <begin position="404"/>
        <end position="434"/>
    </location>
</feature>
<organism evidence="2 3">
    <name type="scientific">Pseudoxanthomonas indica</name>
    <dbReference type="NCBI Taxonomy" id="428993"/>
    <lineage>
        <taxon>Bacteria</taxon>
        <taxon>Pseudomonadati</taxon>
        <taxon>Pseudomonadota</taxon>
        <taxon>Gammaproteobacteria</taxon>
        <taxon>Lysobacterales</taxon>
        <taxon>Lysobacteraceae</taxon>
        <taxon>Pseudoxanthomonas</taxon>
    </lineage>
</organism>
<reference evidence="2 3" key="1">
    <citation type="submission" date="2017-02" db="EMBL/GenBank/DDBJ databases">
        <authorList>
            <person name="Peterson S.W."/>
        </authorList>
    </citation>
    <scope>NUCLEOTIDE SEQUENCE [LARGE SCALE GENOMIC DNA]</scope>
    <source>
        <strain evidence="2 3">P15</strain>
    </source>
</reference>
<protein>
    <recommendedName>
        <fullName evidence="4">Tape measure domain-containing protein</fullName>
    </recommendedName>
</protein>
<evidence type="ECO:0008006" key="4">
    <source>
        <dbReference type="Google" id="ProtNLM"/>
    </source>
</evidence>
<dbReference type="STRING" id="428993.SAMN06296058_0681"/>
<evidence type="ECO:0000256" key="1">
    <source>
        <dbReference type="SAM" id="MobiDB-lite"/>
    </source>
</evidence>
<evidence type="ECO:0000313" key="2">
    <source>
        <dbReference type="EMBL" id="SKC48759.1"/>
    </source>
</evidence>
<dbReference type="EMBL" id="FUZV01000001">
    <property type="protein sequence ID" value="SKC48759.1"/>
    <property type="molecule type" value="Genomic_DNA"/>
</dbReference>
<name>A0A1T5JBK0_9GAMM</name>
<proteinExistence type="predicted"/>
<accession>A0A1T5JBK0</accession>
<feature type="region of interest" description="Disordered" evidence="1">
    <location>
        <begin position="1224"/>
        <end position="1249"/>
    </location>
</feature>
<dbReference type="Proteomes" id="UP000190341">
    <property type="component" value="Unassembled WGS sequence"/>
</dbReference>
<feature type="region of interest" description="Disordered" evidence="1">
    <location>
        <begin position="404"/>
        <end position="435"/>
    </location>
</feature>
<evidence type="ECO:0000313" key="3">
    <source>
        <dbReference type="Proteomes" id="UP000190341"/>
    </source>
</evidence>
<feature type="compositionally biased region" description="Low complexity" evidence="1">
    <location>
        <begin position="370"/>
        <end position="379"/>
    </location>
</feature>
<keyword evidence="3" id="KW-1185">Reference proteome</keyword>
<gene>
    <name evidence="2" type="ORF">SAMN06296058_0681</name>
</gene>
<sequence length="1287" mass="135679">MSVRSLGQLTIDMLLKMGAFETDMARAARAAEKNAKQIQRSMQNAAIGVAKELATVAGLSYSIAQAWQGFQGAIDAADKVDELNARLGISTEKLSEYRYAARLTGSDIDSLAGSLGKFSKNLAEAQDPNSKQAKLFKTLGIQVQDATGRLRQAQDVLPEVMDRFKALTNDTLESATAMELFGKSGAELLEFLNLGSGGLQKMGDRARELGGIIDGDTAAAAAKFRDRTDDMTLAMEGLYLQVAAHLLPQMTQLTETFTDYVTDGERVAEVSNDVANLFQIMGAALDFVVPFFKAIDDVIQGTAMSMVGLAEAAKGVINLDWDQVKRGWEVADQGGYLAYYGEEIAAQKLPGAFGSTSTPKPDGRPVNQPRRSGSSRRGGAPMNMTAGPEQSDYERALQKYYADEEARNEKARKAASDRAKEAAKEAKQRAEALERNSNLARQAAADLEGPYASAVEKARQQDEAWRKELDAGNMTQANYAALVKQQTAQLAERRVEMEKQQAAPQALLDTMTGEIQLLGMVGPARERYQRQLQNENDMRRAIADAIEAGNTALRDSPDMQAKLIAEARAYADWSMQVEEAAAMAEQWAGIVVGGVGDASSAFADFVANGADDFGDFWDDLKNIAKRGIADLIRQLLQQKIVIPIQTQIQNGMNGQAGGGIWNTLAGLFNGNGFSGAGQGAGNWASMLGSGNGGAFSSLAGLFGGGSTTASAGSLWAAQASSGAGSLANFGNNVSSLWGAGASGGASAGAGAGASSMASAVPIIGWIIAGMMKNAELFDQGWDIANGESWAGKAATLGAVSHADKVFRSLGFSDKISSILSGSSIHAKLFGRKKPQIMGQGITGNYGFEGFSGSSYADVYQKGGLFRSSKRWTQYGSLDSDVDKYIDQAIQSVRTGTEQLATQLGVDISKQLSGVRVNLGKVQLDADPAKAQQQIEALIAKMVGDLSTQSIRILGFGDLLNKGFESGDVMSALAASISLVTGSAEGLGRALQNWELSNITKGVEFFMDLAQKNGTTLEEEVSRVSGVLSNYGALMTDVQGQLMTAGLSDYQRAALGIETTYRQQVQAANDYAKALGLSGARAEDLAKIEELRAVNMAALQRQIEQERESILGGLALSDLSPLSDQEKLAEGMAQLREAVAAGDLSSASALSQSVLGLGRNLFASGKDYNALYDQVIGMIGSIGLPDLEMDDGTTMGDLAGILTDLPQNIARALFAVASGAQAPLPSGGTAGTPTGGNGQVNGGMGSNGNAQSDTGLLTQIRDLLSDIAGASGKVNVDRAMERLEAMNR</sequence>